<organism evidence="8 9">
    <name type="scientific">Pisum sativum</name>
    <name type="common">Garden pea</name>
    <name type="synonym">Lathyrus oleraceus</name>
    <dbReference type="NCBI Taxonomy" id="3888"/>
    <lineage>
        <taxon>Eukaryota</taxon>
        <taxon>Viridiplantae</taxon>
        <taxon>Streptophyta</taxon>
        <taxon>Embryophyta</taxon>
        <taxon>Tracheophyta</taxon>
        <taxon>Spermatophyta</taxon>
        <taxon>Magnoliopsida</taxon>
        <taxon>eudicotyledons</taxon>
        <taxon>Gunneridae</taxon>
        <taxon>Pentapetalae</taxon>
        <taxon>rosids</taxon>
        <taxon>fabids</taxon>
        <taxon>Fabales</taxon>
        <taxon>Fabaceae</taxon>
        <taxon>Papilionoideae</taxon>
        <taxon>50 kb inversion clade</taxon>
        <taxon>NPAAA clade</taxon>
        <taxon>Hologalegina</taxon>
        <taxon>IRL clade</taxon>
        <taxon>Fabeae</taxon>
        <taxon>Lathyrus</taxon>
    </lineage>
</organism>
<dbReference type="PANTHER" id="PTHR10209:SF884">
    <property type="entry name" value="1-AMINOCYCLOPROPANE-1-CARBOXYLATE OXIDASE HOMOLOG 1-LIKE"/>
    <property type="match status" value="1"/>
</dbReference>
<dbReference type="PROSITE" id="PS51471">
    <property type="entry name" value="FE2OG_OXY"/>
    <property type="match status" value="1"/>
</dbReference>
<evidence type="ECO:0000256" key="1">
    <source>
        <dbReference type="ARBA" id="ARBA00001962"/>
    </source>
</evidence>
<gene>
    <name evidence="8" type="ORF">KIW84_044756</name>
</gene>
<sequence length="370" mass="41896">MLSKNLTEIKEDHEHGYDRHKDLKALDESKAGVKGLVDAGLSKLPKIFIHEQDKTTTSNNLSIPLIDFGPLFTNPTNSSSRFEIIEKVKYASEKWGFFQIVNHGIPTTVLDEMLDGVVRFHEQDTEIKKEFYSRDVTKRVYYNTNFDLYVTPAVNWRDTLSCVMGPQSLDPQKLPTVCRDITVKYSEYVKKVGIVLFELLSEALGLNSSYLKDIDCAEGIFLISHYYPPCLEPELTFGTSAHSDSSFLTILLQDQLGGLQVFHENQWIDVTPIPGALVVNLGDLMQLITNDKFLSVKHRVLAQKIGPRVSVACFIRQHLSPENLKRYGPICELLTPENPPIYKETSVKDLVSHYYGKGLDGKSALDHFRL</sequence>
<evidence type="ECO:0000256" key="6">
    <source>
        <dbReference type="RuleBase" id="RU003682"/>
    </source>
</evidence>
<comment type="cofactor">
    <cofactor evidence="1">
        <name>Fe cation</name>
        <dbReference type="ChEBI" id="CHEBI:24875"/>
    </cofactor>
</comment>
<name>A0A9D4XL17_PEA</name>
<keyword evidence="3 6" id="KW-0479">Metal-binding</keyword>
<keyword evidence="5 6" id="KW-0408">Iron</keyword>
<dbReference type="Proteomes" id="UP001058974">
    <property type="component" value="Chromosome 4"/>
</dbReference>
<evidence type="ECO:0000256" key="2">
    <source>
        <dbReference type="ARBA" id="ARBA00008056"/>
    </source>
</evidence>
<dbReference type="PANTHER" id="PTHR10209">
    <property type="entry name" value="OXIDOREDUCTASE, 2OG-FE II OXYGENASE FAMILY PROTEIN"/>
    <property type="match status" value="1"/>
</dbReference>
<dbReference type="GO" id="GO:0051213">
    <property type="term" value="F:dioxygenase activity"/>
    <property type="evidence" value="ECO:0007669"/>
    <property type="project" value="UniProtKB-ARBA"/>
</dbReference>
<dbReference type="Gramene" id="Psat04G0475600-T1">
    <property type="protein sequence ID" value="KAI5421035.1"/>
    <property type="gene ID" value="KIW84_044756"/>
</dbReference>
<dbReference type="InterPro" id="IPR005123">
    <property type="entry name" value="Oxoglu/Fe-dep_dioxygenase_dom"/>
</dbReference>
<dbReference type="Gramene" id="PSAT_LOCUS16015_t1">
    <property type="protein sequence ID" value="CAL5196414.1"/>
    <property type="gene ID" value="PSAT_LOCUS16015"/>
</dbReference>
<evidence type="ECO:0000259" key="7">
    <source>
        <dbReference type="PROSITE" id="PS51471"/>
    </source>
</evidence>
<evidence type="ECO:0000256" key="3">
    <source>
        <dbReference type="ARBA" id="ARBA00022723"/>
    </source>
</evidence>
<protein>
    <recommendedName>
        <fullName evidence="7">Fe2OG dioxygenase domain-containing protein</fullName>
    </recommendedName>
</protein>
<dbReference type="InterPro" id="IPR027443">
    <property type="entry name" value="IPNS-like_sf"/>
</dbReference>
<dbReference type="Pfam" id="PF14226">
    <property type="entry name" value="DIOX_N"/>
    <property type="match status" value="1"/>
</dbReference>
<dbReference type="Pfam" id="PF03171">
    <property type="entry name" value="2OG-FeII_Oxy"/>
    <property type="match status" value="1"/>
</dbReference>
<evidence type="ECO:0000256" key="5">
    <source>
        <dbReference type="ARBA" id="ARBA00023004"/>
    </source>
</evidence>
<evidence type="ECO:0000256" key="4">
    <source>
        <dbReference type="ARBA" id="ARBA00023002"/>
    </source>
</evidence>
<keyword evidence="4 6" id="KW-0560">Oxidoreductase</keyword>
<accession>A0A9D4XL17</accession>
<dbReference type="Gene3D" id="2.60.120.330">
    <property type="entry name" value="B-lactam Antibiotic, Isopenicillin N Synthase, Chain"/>
    <property type="match status" value="1"/>
</dbReference>
<evidence type="ECO:0000313" key="9">
    <source>
        <dbReference type="Proteomes" id="UP001058974"/>
    </source>
</evidence>
<dbReference type="EMBL" id="JAMSHJ010000004">
    <property type="protein sequence ID" value="KAI5421035.1"/>
    <property type="molecule type" value="Genomic_DNA"/>
</dbReference>
<dbReference type="InterPro" id="IPR026992">
    <property type="entry name" value="DIOX_N"/>
</dbReference>
<feature type="domain" description="Fe2OG dioxygenase" evidence="7">
    <location>
        <begin position="216"/>
        <end position="319"/>
    </location>
</feature>
<evidence type="ECO:0000313" key="8">
    <source>
        <dbReference type="EMBL" id="KAI5421035.1"/>
    </source>
</evidence>
<comment type="caution">
    <text evidence="8">The sequence shown here is derived from an EMBL/GenBank/DDBJ whole genome shotgun (WGS) entry which is preliminary data.</text>
</comment>
<dbReference type="GO" id="GO:0046872">
    <property type="term" value="F:metal ion binding"/>
    <property type="evidence" value="ECO:0007669"/>
    <property type="project" value="UniProtKB-KW"/>
</dbReference>
<keyword evidence="9" id="KW-1185">Reference proteome</keyword>
<dbReference type="InterPro" id="IPR044861">
    <property type="entry name" value="IPNS-like_FE2OG_OXY"/>
</dbReference>
<dbReference type="AlphaFoldDB" id="A0A9D4XL17"/>
<reference evidence="8 9" key="1">
    <citation type="journal article" date="2022" name="Nat. Genet.">
        <title>Improved pea reference genome and pan-genome highlight genomic features and evolutionary characteristics.</title>
        <authorList>
            <person name="Yang T."/>
            <person name="Liu R."/>
            <person name="Luo Y."/>
            <person name="Hu S."/>
            <person name="Wang D."/>
            <person name="Wang C."/>
            <person name="Pandey M.K."/>
            <person name="Ge S."/>
            <person name="Xu Q."/>
            <person name="Li N."/>
            <person name="Li G."/>
            <person name="Huang Y."/>
            <person name="Saxena R.K."/>
            <person name="Ji Y."/>
            <person name="Li M."/>
            <person name="Yan X."/>
            <person name="He Y."/>
            <person name="Liu Y."/>
            <person name="Wang X."/>
            <person name="Xiang C."/>
            <person name="Varshney R.K."/>
            <person name="Ding H."/>
            <person name="Gao S."/>
            <person name="Zong X."/>
        </authorList>
    </citation>
    <scope>NUCLEOTIDE SEQUENCE [LARGE SCALE GENOMIC DNA]</scope>
    <source>
        <strain evidence="8 9">cv. Zhongwan 6</strain>
    </source>
</reference>
<dbReference type="Gramene" id="Psat4g189880.1">
    <property type="protein sequence ID" value="Psat4g189880.1.cds"/>
    <property type="gene ID" value="Psat4g189880"/>
</dbReference>
<dbReference type="SUPFAM" id="SSF51197">
    <property type="entry name" value="Clavaminate synthase-like"/>
    <property type="match status" value="1"/>
</dbReference>
<comment type="similarity">
    <text evidence="2 6">Belongs to the iron/ascorbate-dependent oxidoreductase family.</text>
</comment>
<dbReference type="OrthoDB" id="1415303at2759"/>
<dbReference type="FunFam" id="2.60.120.330:FF:000005">
    <property type="entry name" value="1-aminocyclopropane-1-carboxylate oxidase homolog 1"/>
    <property type="match status" value="1"/>
</dbReference>
<proteinExistence type="inferred from homology"/>